<dbReference type="OrthoDB" id="8194935at2759"/>
<proteinExistence type="predicted"/>
<dbReference type="InterPro" id="IPR043128">
    <property type="entry name" value="Rev_trsase/Diguanyl_cyclase"/>
</dbReference>
<dbReference type="Pfam" id="PF18701">
    <property type="entry name" value="DUF5641"/>
    <property type="match status" value="1"/>
</dbReference>
<organism evidence="2 3">
    <name type="scientific">Pararge aegeria aegeria</name>
    <dbReference type="NCBI Taxonomy" id="348720"/>
    <lineage>
        <taxon>Eukaryota</taxon>
        <taxon>Metazoa</taxon>
        <taxon>Ecdysozoa</taxon>
        <taxon>Arthropoda</taxon>
        <taxon>Hexapoda</taxon>
        <taxon>Insecta</taxon>
        <taxon>Pterygota</taxon>
        <taxon>Neoptera</taxon>
        <taxon>Endopterygota</taxon>
        <taxon>Lepidoptera</taxon>
        <taxon>Glossata</taxon>
        <taxon>Ditrysia</taxon>
        <taxon>Papilionoidea</taxon>
        <taxon>Nymphalidae</taxon>
        <taxon>Satyrinae</taxon>
        <taxon>Satyrini</taxon>
        <taxon>Parargina</taxon>
        <taxon>Pararge</taxon>
    </lineage>
</organism>
<evidence type="ECO:0000259" key="1">
    <source>
        <dbReference type="PROSITE" id="PS50994"/>
    </source>
</evidence>
<dbReference type="PANTHER" id="PTHR47331">
    <property type="entry name" value="PHD-TYPE DOMAIN-CONTAINING PROTEIN"/>
    <property type="match status" value="1"/>
</dbReference>
<reference evidence="2" key="1">
    <citation type="submission" date="2022-03" db="EMBL/GenBank/DDBJ databases">
        <authorList>
            <person name="Lindestad O."/>
        </authorList>
    </citation>
    <scope>NUCLEOTIDE SEQUENCE</scope>
</reference>
<dbReference type="InterPro" id="IPR043502">
    <property type="entry name" value="DNA/RNA_pol_sf"/>
</dbReference>
<dbReference type="SUPFAM" id="SSF53098">
    <property type="entry name" value="Ribonuclease H-like"/>
    <property type="match status" value="1"/>
</dbReference>
<dbReference type="InterPro" id="IPR041588">
    <property type="entry name" value="Integrase_H2C2"/>
</dbReference>
<dbReference type="GO" id="GO:0071897">
    <property type="term" value="P:DNA biosynthetic process"/>
    <property type="evidence" value="ECO:0007669"/>
    <property type="project" value="UniProtKB-ARBA"/>
</dbReference>
<dbReference type="Gene3D" id="3.30.70.270">
    <property type="match status" value="1"/>
</dbReference>
<gene>
    <name evidence="2" type="primary">jg27970</name>
    <name evidence="2" type="ORF">PAEG_LOCUS13571</name>
</gene>
<dbReference type="InterPro" id="IPR040676">
    <property type="entry name" value="DUF5641"/>
</dbReference>
<dbReference type="Gene3D" id="3.30.420.10">
    <property type="entry name" value="Ribonuclease H-like superfamily/Ribonuclease H"/>
    <property type="match status" value="1"/>
</dbReference>
<name>A0A8S4RHC6_9NEOP</name>
<dbReference type="InterPro" id="IPR012337">
    <property type="entry name" value="RNaseH-like_sf"/>
</dbReference>
<accession>A0A8S4RHC6</accession>
<protein>
    <submittedName>
        <fullName evidence="2">Jg27970 protein</fullName>
    </submittedName>
</protein>
<comment type="caution">
    <text evidence="2">The sequence shown here is derived from an EMBL/GenBank/DDBJ whole genome shotgun (WGS) entry which is preliminary data.</text>
</comment>
<dbReference type="EMBL" id="CAKXAJ010025180">
    <property type="protein sequence ID" value="CAH2236083.1"/>
    <property type="molecule type" value="Genomic_DNA"/>
</dbReference>
<dbReference type="InterPro" id="IPR008042">
    <property type="entry name" value="Retrotrans_Pao"/>
</dbReference>
<dbReference type="InterPro" id="IPR036397">
    <property type="entry name" value="RNaseH_sf"/>
</dbReference>
<dbReference type="GO" id="GO:0015074">
    <property type="term" value="P:DNA integration"/>
    <property type="evidence" value="ECO:0007669"/>
    <property type="project" value="InterPro"/>
</dbReference>
<dbReference type="GO" id="GO:0003676">
    <property type="term" value="F:nucleic acid binding"/>
    <property type="evidence" value="ECO:0007669"/>
    <property type="project" value="InterPro"/>
</dbReference>
<dbReference type="SUPFAM" id="SSF56672">
    <property type="entry name" value="DNA/RNA polymerases"/>
    <property type="match status" value="1"/>
</dbReference>
<feature type="domain" description="Integrase catalytic" evidence="1">
    <location>
        <begin position="1016"/>
        <end position="1213"/>
    </location>
</feature>
<dbReference type="GO" id="GO:0042575">
    <property type="term" value="C:DNA polymerase complex"/>
    <property type="evidence" value="ECO:0007669"/>
    <property type="project" value="UniProtKB-ARBA"/>
</dbReference>
<dbReference type="PROSITE" id="PS50994">
    <property type="entry name" value="INTEGRASE"/>
    <property type="match status" value="1"/>
</dbReference>
<dbReference type="InterPro" id="IPR001584">
    <property type="entry name" value="Integrase_cat-core"/>
</dbReference>
<evidence type="ECO:0000313" key="3">
    <source>
        <dbReference type="Proteomes" id="UP000838756"/>
    </source>
</evidence>
<dbReference type="CDD" id="cd00303">
    <property type="entry name" value="retropepsin_like"/>
    <property type="match status" value="1"/>
</dbReference>
<evidence type="ECO:0000313" key="2">
    <source>
        <dbReference type="EMBL" id="CAH2236083.1"/>
    </source>
</evidence>
<sequence>MHAHVAQCATRVSPTTIATQVNNINLLNSAGDKRFTVLIADTQVAVYECNGERQVIRILLDSASQADFLSKECCDRLGLQTKFTERTIVKGFGGIEKVVQSSSVDLTFYSRFDDNVSFNISPLVVDKVTDKLPTAVIDTAVLSHLKGIPLADASYGVPDKIDALIGASLFPHLLLPDDVHTSRRDPSVPVALRTVLGLVFMGNAPTIPTINTHTALTCCFVQEPPAIDSLVKRFWELEELPSASIQNPDDNECEDFYTSTTVRDPDTGRYVVGLPFKEDLYSLGNSLDIAKKRFICLERKLEASNKLRSAYDDVIKGYLAKDYISPAPSYDSKDPVPIYVMPHTGILREDKLSTRLRLVVDASCRSSSGKALNHLLHSGQNLQGDLFKIILNFRLHAVAMTADCREQFLQIVMREADRRYQCFLYRFNPQDPLVLYQFNRVCFGLTSSPFHALRTVRQLVNDDGAKYPRANSIVLPALYMDDVAFSLPSELEAVTVSLQMIDLFKGAQWELVKWNSNSREVLDNLPASHKLPTEVEFDKTMHHKILGLHWYTGNDAFYFKISVPDDVTCTKRSILSTVARLWDIMGFVAPTVVYAKILIKMLWQLNLDWDTVAPPHIIKMWRQFCDELPALNKLHIPRHVGVTTDCEVTLLGLSDASLAAYGAVVYLHVSSPTGNTVRLACAKSKVSPTKPHSIARLELLGGVLLSKLLRTVHDTYSERIPIKATYAFLDSKVALYWIKSSPHRWQTFVANRVVQITENISPDNFYHCPGTENSADILSRGVTPEKLLSHPLWLHGPPWASMHPSQWPLKTLEGESIEDVPEKKVLIHTVCKPILPNDLHELALRFSSWSKLLRIIVYICRFAKLLPRRGTSAVTADDLNFAENRMLRALQNQHFAEEYSLIKNNKTCSPAFNRLRPFIDDGLIRVGGRLANSGLSFEKIHPVILPRNGHVVNIIIDYYHIKHLHAGPELLMALLRQRYWILSARRIVRQRVHMCNTCFRFKPRPTIPLMADLPDIRTRPALKAFSFTGCDYAGPIPYVPVRRRGVHSEKAYIVLFTCLTTRSTHIEVATSLSTPSFLAGFKRFLSRRGPVQVLHSDNAKNFQGAASYLRDLYKFLREEYYPKLEQECAENRITWKFICPNSPHFGGSWESMIKVTKTILFKVIGQQLLSYEELCTVLIQVECLLNSRPLTILSSDPAEPSALTPSHFLHTAPLFSLPAPDVNPDKINLVDRYSLIDKMVQSFWNRWRMEYLHGLQVRLKWNTPSVPITPGTVVVVINDNVPPLAWPLAVVEKVHPSKDGVIRVATVKISGRTYVRPVVRLCPLPTQ</sequence>
<dbReference type="Gene3D" id="3.10.10.10">
    <property type="entry name" value="HIV Type 1 Reverse Transcriptase, subunit A, domain 1"/>
    <property type="match status" value="1"/>
</dbReference>
<dbReference type="Pfam" id="PF17921">
    <property type="entry name" value="Integrase_H2C2"/>
    <property type="match status" value="1"/>
</dbReference>
<dbReference type="PANTHER" id="PTHR47331:SF1">
    <property type="entry name" value="GAG-LIKE PROTEIN"/>
    <property type="match status" value="1"/>
</dbReference>
<dbReference type="Pfam" id="PF05380">
    <property type="entry name" value="Peptidase_A17"/>
    <property type="match status" value="1"/>
</dbReference>
<dbReference type="Proteomes" id="UP000838756">
    <property type="component" value="Unassembled WGS sequence"/>
</dbReference>
<keyword evidence="3" id="KW-1185">Reference proteome</keyword>